<protein>
    <submittedName>
        <fullName evidence="1">Uncharacterized protein</fullName>
    </submittedName>
</protein>
<proteinExistence type="predicted"/>
<name>A0ACC2VXK2_9TREE</name>
<gene>
    <name evidence="1" type="ORF">QFC19_004016</name>
</gene>
<accession>A0ACC2VXK2</accession>
<comment type="caution">
    <text evidence="1">The sequence shown here is derived from an EMBL/GenBank/DDBJ whole genome shotgun (WGS) entry which is preliminary data.</text>
</comment>
<organism evidence="1 2">
    <name type="scientific">Naganishia cerealis</name>
    <dbReference type="NCBI Taxonomy" id="610337"/>
    <lineage>
        <taxon>Eukaryota</taxon>
        <taxon>Fungi</taxon>
        <taxon>Dikarya</taxon>
        <taxon>Basidiomycota</taxon>
        <taxon>Agaricomycotina</taxon>
        <taxon>Tremellomycetes</taxon>
        <taxon>Filobasidiales</taxon>
        <taxon>Filobasidiaceae</taxon>
        <taxon>Naganishia</taxon>
    </lineage>
</organism>
<reference evidence="1" key="1">
    <citation type="submission" date="2023-04" db="EMBL/GenBank/DDBJ databases">
        <title>Draft Genome sequencing of Naganishia species isolated from polar environments using Oxford Nanopore Technology.</title>
        <authorList>
            <person name="Leo P."/>
            <person name="Venkateswaran K."/>
        </authorList>
    </citation>
    <scope>NUCLEOTIDE SEQUENCE</scope>
    <source>
        <strain evidence="1">MNA-CCFEE 5261</strain>
    </source>
</reference>
<evidence type="ECO:0000313" key="1">
    <source>
        <dbReference type="EMBL" id="KAJ9104199.1"/>
    </source>
</evidence>
<evidence type="ECO:0000313" key="2">
    <source>
        <dbReference type="Proteomes" id="UP001241377"/>
    </source>
</evidence>
<sequence length="342" mass="38553">MFNGAANKHQLRTGQSAPPIVSPIHVTVELAAKTSSKDTAFSTISSLDIGPSLIHSLERSPAEVNPPAALEQALEPVKDNDAQCEQHLEPDKSRLSTTACDKIWEYRCKAVKDFQRTKKQDEKLLELVNGDRCPNERAPKSLKYARPQGAKGFSKLCQAHQKALIDSSQEPLKRVESAPARLETLDDIDEYEIPQKREVAADWRRRLSLPAINMTDAQTEPTPHQIVTAREAFLQEQHSNTQWFLARQAMRKWLNIRAWEQEEAERKLMEIQAWEARHPGKKGPKVIVGGFVLPEMQAVMGAKVPYAHVASAIEQYVQSEQCPEEDKRIQAIYARLGRPRAS</sequence>
<dbReference type="Proteomes" id="UP001241377">
    <property type="component" value="Unassembled WGS sequence"/>
</dbReference>
<keyword evidence="2" id="KW-1185">Reference proteome</keyword>
<dbReference type="EMBL" id="JASBWR010000041">
    <property type="protein sequence ID" value="KAJ9104199.1"/>
    <property type="molecule type" value="Genomic_DNA"/>
</dbReference>